<evidence type="ECO:0000313" key="2">
    <source>
        <dbReference type="Proteomes" id="UP001579974"/>
    </source>
</evidence>
<accession>A0ABV5AIE6</accession>
<organism evidence="1 2">
    <name type="scientific">Alicyclobacillus fastidiosus</name>
    <dbReference type="NCBI Taxonomy" id="392011"/>
    <lineage>
        <taxon>Bacteria</taxon>
        <taxon>Bacillati</taxon>
        <taxon>Bacillota</taxon>
        <taxon>Bacilli</taxon>
        <taxon>Bacillales</taxon>
        <taxon>Alicyclobacillaceae</taxon>
        <taxon>Alicyclobacillus</taxon>
    </lineage>
</organism>
<name>A0ABV5AIE6_9BACL</name>
<comment type="caution">
    <text evidence="1">The sequence shown here is derived from an EMBL/GenBank/DDBJ whole genome shotgun (WGS) entry which is preliminary data.</text>
</comment>
<reference evidence="1 2" key="1">
    <citation type="journal article" date="2024" name="Int. J. Mol. Sci.">
        <title>Exploration of Alicyclobacillus spp. Genome in Search of Antibiotic Resistance.</title>
        <authorList>
            <person name="Bucka-Kolendo J."/>
            <person name="Kiousi D.E."/>
            <person name="Dekowska A."/>
            <person name="Mikolajczuk-Szczyrba A."/>
            <person name="Karadedos D.M."/>
            <person name="Michael P."/>
            <person name="Galanis A."/>
            <person name="Sokolowska B."/>
        </authorList>
    </citation>
    <scope>NUCLEOTIDE SEQUENCE [LARGE SCALE GENOMIC DNA]</scope>
    <source>
        <strain evidence="1 2">KKP 3000</strain>
    </source>
</reference>
<protein>
    <submittedName>
        <fullName evidence="1">Uncharacterized protein</fullName>
    </submittedName>
</protein>
<dbReference type="RefSeq" id="WP_275476014.1">
    <property type="nucleotide sequence ID" value="NZ_CP162940.1"/>
</dbReference>
<proteinExistence type="predicted"/>
<dbReference type="EMBL" id="JBDXSU010000016">
    <property type="protein sequence ID" value="MFB5191997.1"/>
    <property type="molecule type" value="Genomic_DNA"/>
</dbReference>
<evidence type="ECO:0000313" key="1">
    <source>
        <dbReference type="EMBL" id="MFB5191997.1"/>
    </source>
</evidence>
<keyword evidence="2" id="KW-1185">Reference proteome</keyword>
<dbReference type="Proteomes" id="UP001579974">
    <property type="component" value="Unassembled WGS sequence"/>
</dbReference>
<gene>
    <name evidence="1" type="ORF">KKP3000_000789</name>
</gene>
<sequence>MSRGDKKVQFAPYVPIWSKETVVCISKHLNLPMGDTAGALVMEAQRHMTVLDRLSVFFWRTLRRGDTVWPGRDDRDDIKTLIDFPYDKCERLKFRLTSEDRHLVDDLLMALAVSADHMMAALLLIAVQEPRIVRVIAPRFVPRSRYSIERRVAKWHGSSVRY</sequence>